<evidence type="ECO:0000256" key="1">
    <source>
        <dbReference type="SAM" id="Phobius"/>
    </source>
</evidence>
<keyword evidence="1" id="KW-0472">Membrane</keyword>
<dbReference type="PANTHER" id="PTHR32502">
    <property type="entry name" value="N-ACETYLGALACTOSAMINE PERMEASE II COMPONENT-RELATED"/>
    <property type="match status" value="1"/>
</dbReference>
<sequence>MSNGSADSSKITKKDLKSVYLRWLLGGQTGWNYERMQGLCYCFSMMPVLRKLYTKEEDLKKAVKLHLQFFNTEPDMAHLILGANVAIEENQGLESEETITAIKTGLMGPFAGVGDTIFGVIANTVFGSIAAYMALAGNSLGIWIWLIWNIARWFIRWEFTKLGYTQGLKIATVMEGTLKSITEVASILGLTVVGALIPTVITPSVPAVFKSGEVSMEVQGILDQIMPSLVPVALVFFVYWLLGRKKMTSTKAIWILLAISIILGAFGILS</sequence>
<dbReference type="GO" id="GO:0009401">
    <property type="term" value="P:phosphoenolpyruvate-dependent sugar phosphotransferase system"/>
    <property type="evidence" value="ECO:0007669"/>
    <property type="project" value="InterPro"/>
</dbReference>
<dbReference type="InterPro" id="IPR050303">
    <property type="entry name" value="GatZ_KbaZ_carbometab"/>
</dbReference>
<dbReference type="KEGG" id="spoa:EQM13_15180"/>
<accession>A0A410QG57</accession>
<dbReference type="RefSeq" id="WP_071140719.1">
    <property type="nucleotide sequence ID" value="NZ_CP035282.1"/>
</dbReference>
<keyword evidence="3" id="KW-1185">Reference proteome</keyword>
<dbReference type="GO" id="GO:0005886">
    <property type="term" value="C:plasma membrane"/>
    <property type="evidence" value="ECO:0007669"/>
    <property type="project" value="TreeGrafter"/>
</dbReference>
<reference evidence="3" key="1">
    <citation type="submission" date="2019-01" db="EMBL/GenBank/DDBJ databases">
        <title>Draft genomes of a novel of Sporanaerobacter strains.</title>
        <authorList>
            <person name="Ma S."/>
        </authorList>
    </citation>
    <scope>NUCLEOTIDE SEQUENCE [LARGE SCALE GENOMIC DNA]</scope>
    <source>
        <strain evidence="3">NJN-17</strain>
    </source>
</reference>
<dbReference type="AlphaFoldDB" id="A0A410QG57"/>
<dbReference type="EMBL" id="CP035282">
    <property type="protein sequence ID" value="QAT62814.1"/>
    <property type="molecule type" value="Genomic_DNA"/>
</dbReference>
<dbReference type="Proteomes" id="UP000287969">
    <property type="component" value="Chromosome"/>
</dbReference>
<keyword evidence="1" id="KW-1133">Transmembrane helix</keyword>
<feature type="transmembrane region" description="Helical" evidence="1">
    <location>
        <begin position="221"/>
        <end position="240"/>
    </location>
</feature>
<organism evidence="2 3">
    <name type="scientific">Acidilutibacter cellobiosedens</name>
    <dbReference type="NCBI Taxonomy" id="2507161"/>
    <lineage>
        <taxon>Bacteria</taxon>
        <taxon>Bacillati</taxon>
        <taxon>Bacillota</taxon>
        <taxon>Tissierellia</taxon>
        <taxon>Tissierellales</taxon>
        <taxon>Acidilutibacteraceae</taxon>
        <taxon>Acidilutibacter</taxon>
    </lineage>
</organism>
<feature type="transmembrane region" description="Helical" evidence="1">
    <location>
        <begin position="117"/>
        <end position="136"/>
    </location>
</feature>
<keyword evidence="1" id="KW-0812">Transmembrane</keyword>
<proteinExistence type="predicted"/>
<feature type="transmembrane region" description="Helical" evidence="1">
    <location>
        <begin position="252"/>
        <end position="269"/>
    </location>
</feature>
<feature type="transmembrane region" description="Helical" evidence="1">
    <location>
        <begin position="180"/>
        <end position="201"/>
    </location>
</feature>
<dbReference type="InterPro" id="IPR004704">
    <property type="entry name" value="PTS_IID_man"/>
</dbReference>
<dbReference type="Pfam" id="PF03613">
    <property type="entry name" value="EIID-AGA"/>
    <property type="match status" value="1"/>
</dbReference>
<dbReference type="PANTHER" id="PTHR32502:SF26">
    <property type="entry name" value="PHOSPHOTRANSFERASE SYSTEM SUGAR-SPECIFIC EIID COMPONENT"/>
    <property type="match status" value="1"/>
</dbReference>
<gene>
    <name evidence="2" type="ORF">EQM13_15180</name>
</gene>
<evidence type="ECO:0000313" key="2">
    <source>
        <dbReference type="EMBL" id="QAT62814.1"/>
    </source>
</evidence>
<evidence type="ECO:0000313" key="3">
    <source>
        <dbReference type="Proteomes" id="UP000287969"/>
    </source>
</evidence>
<protein>
    <submittedName>
        <fullName evidence="2">PTS system mannose/fructose/sorbose family transporter subunit IID</fullName>
    </submittedName>
</protein>
<dbReference type="OrthoDB" id="9795582at2"/>
<name>A0A410QG57_9FIRM</name>
<dbReference type="PROSITE" id="PS51108">
    <property type="entry name" value="PTS_EIID"/>
    <property type="match status" value="1"/>
</dbReference>